<dbReference type="InterPro" id="IPR008991">
    <property type="entry name" value="Translation_prot_SH3-like_sf"/>
</dbReference>
<evidence type="ECO:0000256" key="4">
    <source>
        <dbReference type="ARBA" id="ARBA00035171"/>
    </source>
</evidence>
<evidence type="ECO:0000313" key="8">
    <source>
        <dbReference type="Proteomes" id="UP000230064"/>
    </source>
</evidence>
<dbReference type="GO" id="GO:0003735">
    <property type="term" value="F:structural constituent of ribosome"/>
    <property type="evidence" value="ECO:0007669"/>
    <property type="project" value="InterPro"/>
</dbReference>
<comment type="function">
    <text evidence="5 6">This protein is located at the 30S-50S ribosomal subunit interface and may play a role in the structure and function of the aminoacyl-tRNA binding site.</text>
</comment>
<dbReference type="PROSITE" id="PS01015">
    <property type="entry name" value="RIBOSOMAL_L19"/>
    <property type="match status" value="1"/>
</dbReference>
<dbReference type="Gene3D" id="2.30.30.790">
    <property type="match status" value="1"/>
</dbReference>
<name>A0A2M7MF69_9BACT</name>
<sequence length="136" mass="15504">MPTKLETFIKSQLKTDLPDIRPGDTILVSQKIREGDKERIQDFEGLVIARKHGKEAGATITVRKVILGIGVERIFPLHSPTIKKVEILKRGRVRRAKLYYLRKAKGKKAKLKRKEFTQVMSEEIPIEEKTEGAGNK</sequence>
<dbReference type="SUPFAM" id="SSF50104">
    <property type="entry name" value="Translation proteins SH3-like domain"/>
    <property type="match status" value="1"/>
</dbReference>
<dbReference type="HAMAP" id="MF_00402">
    <property type="entry name" value="Ribosomal_bL19"/>
    <property type="match status" value="1"/>
</dbReference>
<proteinExistence type="inferred from homology"/>
<dbReference type="NCBIfam" id="TIGR01024">
    <property type="entry name" value="rplS_bact"/>
    <property type="match status" value="1"/>
</dbReference>
<dbReference type="InterPro" id="IPR001857">
    <property type="entry name" value="Ribosomal_bL19"/>
</dbReference>
<keyword evidence="2 5" id="KW-0689">Ribosomal protein</keyword>
<comment type="caution">
    <text evidence="7">The sequence shown here is derived from an EMBL/GenBank/DDBJ whole genome shotgun (WGS) entry which is preliminary data.</text>
</comment>
<dbReference type="EMBL" id="PFJR01000026">
    <property type="protein sequence ID" value="PIX88331.1"/>
    <property type="molecule type" value="Genomic_DNA"/>
</dbReference>
<organism evidence="7 8">
    <name type="scientific">Candidatus Nealsonbacteria bacterium CG_4_10_14_3_um_filter_36_16</name>
    <dbReference type="NCBI Taxonomy" id="1974685"/>
    <lineage>
        <taxon>Bacteria</taxon>
        <taxon>Candidatus Nealsoniibacteriota</taxon>
    </lineage>
</organism>
<dbReference type="PANTHER" id="PTHR15680">
    <property type="entry name" value="RIBOSOMAL PROTEIN L19"/>
    <property type="match status" value="1"/>
</dbReference>
<dbReference type="GO" id="GO:0022625">
    <property type="term" value="C:cytosolic large ribosomal subunit"/>
    <property type="evidence" value="ECO:0007669"/>
    <property type="project" value="TreeGrafter"/>
</dbReference>
<dbReference type="Proteomes" id="UP000230064">
    <property type="component" value="Unassembled WGS sequence"/>
</dbReference>
<evidence type="ECO:0000256" key="6">
    <source>
        <dbReference type="RuleBase" id="RU000559"/>
    </source>
</evidence>
<evidence type="ECO:0000256" key="3">
    <source>
        <dbReference type="ARBA" id="ARBA00023274"/>
    </source>
</evidence>
<accession>A0A2M7MF69</accession>
<dbReference type="PIRSF" id="PIRSF002191">
    <property type="entry name" value="Ribosomal_L19"/>
    <property type="match status" value="1"/>
</dbReference>
<dbReference type="GO" id="GO:0006412">
    <property type="term" value="P:translation"/>
    <property type="evidence" value="ECO:0007669"/>
    <property type="project" value="UniProtKB-UniRule"/>
</dbReference>
<gene>
    <name evidence="5" type="primary">rplS</name>
    <name evidence="7" type="ORF">COZ30_01085</name>
</gene>
<evidence type="ECO:0000256" key="5">
    <source>
        <dbReference type="HAMAP-Rule" id="MF_00402"/>
    </source>
</evidence>
<dbReference type="InterPro" id="IPR018257">
    <property type="entry name" value="Ribosomal_bL19_CS"/>
</dbReference>
<dbReference type="InterPro" id="IPR038657">
    <property type="entry name" value="Ribosomal_bL19_sf"/>
</dbReference>
<keyword evidence="3 5" id="KW-0687">Ribonucleoprotein</keyword>
<dbReference type="AlphaFoldDB" id="A0A2M7MF69"/>
<comment type="similarity">
    <text evidence="1 5 6">Belongs to the bacterial ribosomal protein bL19 family.</text>
</comment>
<protein>
    <recommendedName>
        <fullName evidence="4 5">Large ribosomal subunit protein bL19</fullName>
    </recommendedName>
</protein>
<dbReference type="PRINTS" id="PR00061">
    <property type="entry name" value="RIBOSOMALL19"/>
</dbReference>
<reference evidence="8" key="1">
    <citation type="submission" date="2017-09" db="EMBL/GenBank/DDBJ databases">
        <title>Depth-based differentiation of microbial function through sediment-hosted aquifers and enrichment of novel symbionts in the deep terrestrial subsurface.</title>
        <authorList>
            <person name="Probst A.J."/>
            <person name="Ladd B."/>
            <person name="Jarett J.K."/>
            <person name="Geller-Mcgrath D.E."/>
            <person name="Sieber C.M.K."/>
            <person name="Emerson J.B."/>
            <person name="Anantharaman K."/>
            <person name="Thomas B.C."/>
            <person name="Malmstrom R."/>
            <person name="Stieglmeier M."/>
            <person name="Klingl A."/>
            <person name="Woyke T."/>
            <person name="Ryan C.M."/>
            <person name="Banfield J.F."/>
        </authorList>
    </citation>
    <scope>NUCLEOTIDE SEQUENCE [LARGE SCALE GENOMIC DNA]</scope>
</reference>
<dbReference type="PANTHER" id="PTHR15680:SF9">
    <property type="entry name" value="LARGE RIBOSOMAL SUBUNIT PROTEIN BL19M"/>
    <property type="match status" value="1"/>
</dbReference>
<evidence type="ECO:0000256" key="2">
    <source>
        <dbReference type="ARBA" id="ARBA00022980"/>
    </source>
</evidence>
<evidence type="ECO:0000313" key="7">
    <source>
        <dbReference type="EMBL" id="PIX88331.1"/>
    </source>
</evidence>
<dbReference type="Pfam" id="PF01245">
    <property type="entry name" value="Ribosomal_L19"/>
    <property type="match status" value="1"/>
</dbReference>
<evidence type="ECO:0000256" key="1">
    <source>
        <dbReference type="ARBA" id="ARBA00005781"/>
    </source>
</evidence>